<evidence type="ECO:0000313" key="3">
    <source>
        <dbReference type="Proteomes" id="UP001187192"/>
    </source>
</evidence>
<comment type="caution">
    <text evidence="2">The sequence shown here is derived from an EMBL/GenBank/DDBJ whole genome shotgun (WGS) entry which is preliminary data.</text>
</comment>
<keyword evidence="1" id="KW-0812">Transmembrane</keyword>
<feature type="transmembrane region" description="Helical" evidence="1">
    <location>
        <begin position="91"/>
        <end position="108"/>
    </location>
</feature>
<proteinExistence type="predicted"/>
<evidence type="ECO:0000313" key="2">
    <source>
        <dbReference type="EMBL" id="GMN69396.1"/>
    </source>
</evidence>
<dbReference type="Proteomes" id="UP001187192">
    <property type="component" value="Unassembled WGS sequence"/>
</dbReference>
<dbReference type="PANTHER" id="PTHR33133:SF1">
    <property type="entry name" value="EXPRESSED PROTEIN-RELATED"/>
    <property type="match status" value="1"/>
</dbReference>
<dbReference type="EMBL" id="BTGU01000838">
    <property type="protein sequence ID" value="GMN69396.1"/>
    <property type="molecule type" value="Genomic_DNA"/>
</dbReference>
<sequence length="222" mass="24465">MTNMLLSTSGITTSPKSPDIAGNSYFLHLITIIKDDLRLFIGAELLFFAAIASASFFFSVATIVASAANYKQKELHVKELLLGVGKSWRRALLTFFYTMLLAFTVSVIEQECGLEALGKASKLVKGLKLKGFVLNLLFGGLSYASSRFMTMSNVNGDLRRTIVPLLVLISISCLIGAFSWISYTVLYFECKKTHGEEVEMQGFEVEYTKVQAEIPAISAFIP</sequence>
<gene>
    <name evidence="2" type="ORF">TIFTF001_038449</name>
</gene>
<keyword evidence="3" id="KW-1185">Reference proteome</keyword>
<dbReference type="PANTHER" id="PTHR33133">
    <property type="entry name" value="OS08G0107100 PROTEIN-RELATED"/>
    <property type="match status" value="1"/>
</dbReference>
<dbReference type="AlphaFoldDB" id="A0AA88JEM2"/>
<feature type="transmembrane region" description="Helical" evidence="1">
    <location>
        <begin position="162"/>
        <end position="183"/>
    </location>
</feature>
<protein>
    <submittedName>
        <fullName evidence="2">Uncharacterized protein</fullName>
    </submittedName>
</protein>
<feature type="transmembrane region" description="Helical" evidence="1">
    <location>
        <begin position="45"/>
        <end position="70"/>
    </location>
</feature>
<feature type="transmembrane region" description="Helical" evidence="1">
    <location>
        <begin position="132"/>
        <end position="150"/>
    </location>
</feature>
<name>A0AA88JEM2_FICCA</name>
<evidence type="ECO:0000256" key="1">
    <source>
        <dbReference type="SAM" id="Phobius"/>
    </source>
</evidence>
<keyword evidence="1" id="KW-1133">Transmembrane helix</keyword>
<organism evidence="2 3">
    <name type="scientific">Ficus carica</name>
    <name type="common">Common fig</name>
    <dbReference type="NCBI Taxonomy" id="3494"/>
    <lineage>
        <taxon>Eukaryota</taxon>
        <taxon>Viridiplantae</taxon>
        <taxon>Streptophyta</taxon>
        <taxon>Embryophyta</taxon>
        <taxon>Tracheophyta</taxon>
        <taxon>Spermatophyta</taxon>
        <taxon>Magnoliopsida</taxon>
        <taxon>eudicotyledons</taxon>
        <taxon>Gunneridae</taxon>
        <taxon>Pentapetalae</taxon>
        <taxon>rosids</taxon>
        <taxon>fabids</taxon>
        <taxon>Rosales</taxon>
        <taxon>Moraceae</taxon>
        <taxon>Ficeae</taxon>
        <taxon>Ficus</taxon>
    </lineage>
</organism>
<accession>A0AA88JEM2</accession>
<reference evidence="2" key="1">
    <citation type="submission" date="2023-07" db="EMBL/GenBank/DDBJ databases">
        <title>draft genome sequence of fig (Ficus carica).</title>
        <authorList>
            <person name="Takahashi T."/>
            <person name="Nishimura K."/>
        </authorList>
    </citation>
    <scope>NUCLEOTIDE SEQUENCE</scope>
</reference>
<keyword evidence="1" id="KW-0472">Membrane</keyword>